<name>A0ABW7N605_9BACT</name>
<dbReference type="RefSeq" id="WP_395416626.1">
    <property type="nucleotide sequence ID" value="NZ_JBIPKE010000014.1"/>
</dbReference>
<feature type="transmembrane region" description="Helical" evidence="5">
    <location>
        <begin position="58"/>
        <end position="78"/>
    </location>
</feature>
<dbReference type="Pfam" id="PF00924">
    <property type="entry name" value="MS_channel_2nd"/>
    <property type="match status" value="1"/>
</dbReference>
<accession>A0ABW7N605</accession>
<dbReference type="InterPro" id="IPR023408">
    <property type="entry name" value="MscS_beta-dom_sf"/>
</dbReference>
<feature type="domain" description="Mechanosensitive ion channel MscS" evidence="6">
    <location>
        <begin position="103"/>
        <end position="168"/>
    </location>
</feature>
<feature type="transmembrane region" description="Helical" evidence="5">
    <location>
        <begin position="12"/>
        <end position="30"/>
    </location>
</feature>
<evidence type="ECO:0000256" key="5">
    <source>
        <dbReference type="SAM" id="Phobius"/>
    </source>
</evidence>
<dbReference type="Proteomes" id="UP001610063">
    <property type="component" value="Unassembled WGS sequence"/>
</dbReference>
<dbReference type="EMBL" id="JBIPKE010000014">
    <property type="protein sequence ID" value="MFH6983035.1"/>
    <property type="molecule type" value="Genomic_DNA"/>
</dbReference>
<protein>
    <submittedName>
        <fullName evidence="7">Mechanosensitive ion channel domain-containing protein</fullName>
    </submittedName>
</protein>
<evidence type="ECO:0000256" key="3">
    <source>
        <dbReference type="ARBA" id="ARBA00022989"/>
    </source>
</evidence>
<reference evidence="7 8" key="1">
    <citation type="journal article" date="2013" name="Int. J. Syst. Evol. Microbiol.">
        <title>Marinoscillum luteum sp. nov., isolated from marine sediment.</title>
        <authorList>
            <person name="Cha I.T."/>
            <person name="Park S.J."/>
            <person name="Kim S.J."/>
            <person name="Kim J.G."/>
            <person name="Jung M.Y."/>
            <person name="Shin K.S."/>
            <person name="Kwon K.K."/>
            <person name="Yang S.H."/>
            <person name="Seo Y.S."/>
            <person name="Rhee S.K."/>
        </authorList>
    </citation>
    <scope>NUCLEOTIDE SEQUENCE [LARGE SCALE GENOMIC DNA]</scope>
    <source>
        <strain evidence="7 8">KCTC 23939</strain>
    </source>
</reference>
<keyword evidence="8" id="KW-1185">Reference proteome</keyword>
<proteinExistence type="predicted"/>
<evidence type="ECO:0000259" key="6">
    <source>
        <dbReference type="Pfam" id="PF00924"/>
    </source>
</evidence>
<evidence type="ECO:0000256" key="4">
    <source>
        <dbReference type="ARBA" id="ARBA00023136"/>
    </source>
</evidence>
<feature type="transmembrane region" description="Helical" evidence="5">
    <location>
        <begin position="84"/>
        <end position="117"/>
    </location>
</feature>
<evidence type="ECO:0000256" key="1">
    <source>
        <dbReference type="ARBA" id="ARBA00004370"/>
    </source>
</evidence>
<evidence type="ECO:0000313" key="8">
    <source>
        <dbReference type="Proteomes" id="UP001610063"/>
    </source>
</evidence>
<dbReference type="Gene3D" id="2.30.30.60">
    <property type="match status" value="1"/>
</dbReference>
<comment type="caution">
    <text evidence="7">The sequence shown here is derived from an EMBL/GenBank/DDBJ whole genome shotgun (WGS) entry which is preliminary data.</text>
</comment>
<comment type="subcellular location">
    <subcellularLocation>
        <location evidence="1">Membrane</location>
    </subcellularLocation>
</comment>
<dbReference type="InterPro" id="IPR010920">
    <property type="entry name" value="LSM_dom_sf"/>
</dbReference>
<dbReference type="InterPro" id="IPR045275">
    <property type="entry name" value="MscS_archaea/bacteria_type"/>
</dbReference>
<dbReference type="PANTHER" id="PTHR30221">
    <property type="entry name" value="SMALL-CONDUCTANCE MECHANOSENSITIVE CHANNEL"/>
    <property type="match status" value="1"/>
</dbReference>
<keyword evidence="2 5" id="KW-0812">Transmembrane</keyword>
<evidence type="ECO:0000313" key="7">
    <source>
        <dbReference type="EMBL" id="MFH6983035.1"/>
    </source>
</evidence>
<sequence>MKIIEFLKSTDSLTIQLLITAALVLLYAILNKVTSRLIKRYGKRREISTPRVVYTTKYFRFVLVVFILLLLGLTWDISFEGLSVYFLSFFTVAGIGLFAAWSILSNITAAILLFFYFPYRIGDRIRIVDGDNSIEGIVNDLNMFSIIIKNDEGQKVTYPNNLALQKAIILIND</sequence>
<keyword evidence="4 5" id="KW-0472">Membrane</keyword>
<dbReference type="InterPro" id="IPR006685">
    <property type="entry name" value="MscS_channel_2nd"/>
</dbReference>
<organism evidence="7 8">
    <name type="scientific">Marinoscillum luteum</name>
    <dbReference type="NCBI Taxonomy" id="861051"/>
    <lineage>
        <taxon>Bacteria</taxon>
        <taxon>Pseudomonadati</taxon>
        <taxon>Bacteroidota</taxon>
        <taxon>Cytophagia</taxon>
        <taxon>Cytophagales</taxon>
        <taxon>Reichenbachiellaceae</taxon>
        <taxon>Marinoscillum</taxon>
    </lineage>
</organism>
<evidence type="ECO:0000256" key="2">
    <source>
        <dbReference type="ARBA" id="ARBA00022692"/>
    </source>
</evidence>
<gene>
    <name evidence="7" type="ORF">ACHKAR_06275</name>
</gene>
<dbReference type="SUPFAM" id="SSF50182">
    <property type="entry name" value="Sm-like ribonucleoproteins"/>
    <property type="match status" value="1"/>
</dbReference>
<dbReference type="PANTHER" id="PTHR30221:SF8">
    <property type="entry name" value="SMALL-CONDUCTANCE MECHANOSENSITIVE CHANNEL"/>
    <property type="match status" value="1"/>
</dbReference>
<keyword evidence="3 5" id="KW-1133">Transmembrane helix</keyword>